<dbReference type="Pfam" id="PF23918">
    <property type="entry name" value="DUF7257"/>
    <property type="match status" value="1"/>
</dbReference>
<dbReference type="Proteomes" id="UP001241092">
    <property type="component" value="Chromosome"/>
</dbReference>
<dbReference type="AlphaFoldDB" id="A0AAI8XQV7"/>
<name>A0AAI8XQV7_MYCME</name>
<accession>A0AAI8XQV7</accession>
<evidence type="ECO:0000313" key="2">
    <source>
        <dbReference type="EMBL" id="BDY31420.1"/>
    </source>
</evidence>
<dbReference type="InterPro" id="IPR055681">
    <property type="entry name" value="DUF7257"/>
</dbReference>
<feature type="domain" description="DUF7257" evidence="1">
    <location>
        <begin position="611"/>
        <end position="733"/>
    </location>
</feature>
<organism evidence="2 3">
    <name type="scientific">Mycolicibacterium mageritense</name>
    <name type="common">Mycobacterium mageritense</name>
    <dbReference type="NCBI Taxonomy" id="53462"/>
    <lineage>
        <taxon>Bacteria</taxon>
        <taxon>Bacillati</taxon>
        <taxon>Actinomycetota</taxon>
        <taxon>Actinomycetes</taxon>
        <taxon>Mycobacteriales</taxon>
        <taxon>Mycobacteriaceae</taxon>
        <taxon>Mycolicibacterium</taxon>
    </lineage>
</organism>
<sequence length="798" mass="81969">MGMPDWALEIPSAPVHQEQPNQLVRPFTQQQLLEIGQQFIEQFLAWVVRAVVGSFIPGSGAFDQLRDWAQNIPGLSEFLDLLDKLSGIFGGIDWDDPPTPEELWQQVVSVFIEPLNLLLGPNSPLNLANAFGKLLPFNISGLGLSQLTTAVENLLEGFITAGSVPDEDGWSWDSTIGSPGSAKVVADGTTKTLYAPDVIQVSEGQKLNPLEIKVQYAGVTSGAGQTIKFVLETFSDTLGQVPVGTEIIGAITNPSGSAGPTTLSFPDWTPPAGVLTVLPALVVDSSVTAGSVNWWAPKLEKPLDPVLAGGLPAALNNLGDWIESMLDNFLTSLGETPLGSILDKILDTADALGDMLLDTEGNAANLDTLLGNLLSNPASVIGTLPQSLIAGLETALEQAGGAIADAIVQALGGSGTGHTAADVLAALMNIPTGVITGLDDALADAGAGLRDALMNALGHAGSGFTNANILAAFGQIPANVVQSAIDGAATIDDAVQNAMNAIAEAVGDIGGGAGAIDIPGLLATLTGLRNTVTAANEAVVDLQAQVVEASGSTATSVVVRMANYANAGTPPSVFTKVSESGTGGVITSGGKLVYSGGAGTEFYLYNGGPLETDLFEVNLVMPNTTSHGWFGDSAANFVYAVGRSKADGSAMVYAELAYDRVRIMCLAGGVTTQLGTVNVSVPSGALVKFKGGTAANSYLLTVTVNNTVVLSVNDSGHISYLGSDARYAGWGLKQDTSYETGTISIWSMLDGALSLSSGSVLGYDNGVLSSLKLNVCTAAEYASIGAYDSNTVYIVTAS</sequence>
<reference evidence="2" key="1">
    <citation type="submission" date="2023-03" db="EMBL/GenBank/DDBJ databases">
        <title>Draft genome sequence of a Mycolicibacterium mageritense strain H4_3_1 isolated from a hybrid biological-inorganic system reactor.</title>
        <authorList>
            <person name="Feng X."/>
            <person name="Kazama D."/>
            <person name="Sato K."/>
            <person name="Kobayashi H."/>
        </authorList>
    </citation>
    <scope>NUCLEOTIDE SEQUENCE</scope>
    <source>
        <strain evidence="2">H4_3_1</strain>
    </source>
</reference>
<gene>
    <name evidence="2" type="ORF">hbim_05372</name>
</gene>
<dbReference type="EMBL" id="AP027452">
    <property type="protein sequence ID" value="BDY31420.1"/>
    <property type="molecule type" value="Genomic_DNA"/>
</dbReference>
<proteinExistence type="predicted"/>
<evidence type="ECO:0000259" key="1">
    <source>
        <dbReference type="Pfam" id="PF23918"/>
    </source>
</evidence>
<protein>
    <recommendedName>
        <fullName evidence="1">DUF7257 domain-containing protein</fullName>
    </recommendedName>
</protein>
<evidence type="ECO:0000313" key="3">
    <source>
        <dbReference type="Proteomes" id="UP001241092"/>
    </source>
</evidence>